<dbReference type="Proteomes" id="UP000006860">
    <property type="component" value="Chromosome"/>
</dbReference>
<dbReference type="GO" id="GO:0046872">
    <property type="term" value="F:metal ion binding"/>
    <property type="evidence" value="ECO:0007669"/>
    <property type="project" value="UniProtKB-KW"/>
</dbReference>
<dbReference type="AlphaFoldDB" id="F0SIU6"/>
<evidence type="ECO:0000256" key="2">
    <source>
        <dbReference type="ARBA" id="ARBA00008779"/>
    </source>
</evidence>
<evidence type="ECO:0000256" key="4">
    <source>
        <dbReference type="ARBA" id="ARBA00022729"/>
    </source>
</evidence>
<dbReference type="SUPFAM" id="SSF53649">
    <property type="entry name" value="Alkaline phosphatase-like"/>
    <property type="match status" value="1"/>
</dbReference>
<dbReference type="GO" id="GO:0005737">
    <property type="term" value="C:cytoplasm"/>
    <property type="evidence" value="ECO:0007669"/>
    <property type="project" value="TreeGrafter"/>
</dbReference>
<dbReference type="PANTHER" id="PTHR45953:SF1">
    <property type="entry name" value="IDURONATE 2-SULFATASE"/>
    <property type="match status" value="1"/>
</dbReference>
<dbReference type="InterPro" id="IPR017850">
    <property type="entry name" value="Alkaline_phosphatase_core_sf"/>
</dbReference>
<sequence length="495" mass="56373">MRRLFCLPIFGIAAILSHAVSQADEAPNTSKSQPPNIVMIAVDDLNDWIGCMNGHPNAKTPNIDRLAEQGTLFTNAHCQAPICGPSRASLFTGLRPSTTGIYLQINDHHIRDANEATKACTFLPDYFEQHGYKTLAAGKLFHNGDRAKVFDVHGTPSNMGPKPKKRFNYDPAWFEDRKGSTQTDWAAYPEADEQMPDHRTASWAVDQLKEDHEKPFFLAVGFCRPHVPWYAPEKWFDQHPLESIQTPPYTADDLNDVPAISLRLNDAPMMPTTEWAIENDQWKKIVQAYLACTTFVDHQVGRVLNALDDSPYAENTVIVLWTDHGYHLGEKNRFAKQAIWEEATHVNLIFAGPQLPSHQRCDAPVELLSIYPTLVDLAGLPANSQNEGVSLRPLLKNVNTEWPHVAITTYGRNNHSIRSRNFRYVRYENGAEEFYDHRNDPQELHNLAADNRNREERFFIGRHLPEVNAPLATKSSYKFNSYFIERMPMWRDGQD</sequence>
<protein>
    <submittedName>
        <fullName evidence="9">Iduronate-2-sulfatase</fullName>
        <ecNumber evidence="9">3.1.6.13</ecNumber>
    </submittedName>
</protein>
<evidence type="ECO:0000256" key="1">
    <source>
        <dbReference type="ARBA" id="ARBA00001913"/>
    </source>
</evidence>
<evidence type="ECO:0000259" key="8">
    <source>
        <dbReference type="Pfam" id="PF00884"/>
    </source>
</evidence>
<evidence type="ECO:0000256" key="3">
    <source>
        <dbReference type="ARBA" id="ARBA00022723"/>
    </source>
</evidence>
<dbReference type="EC" id="3.1.6.13" evidence="9"/>
<dbReference type="InterPro" id="IPR024607">
    <property type="entry name" value="Sulfatase_CS"/>
</dbReference>
<keyword evidence="5 9" id="KW-0378">Hydrolase</keyword>
<dbReference type="RefSeq" id="WP_013629491.1">
    <property type="nucleotide sequence ID" value="NC_015174.1"/>
</dbReference>
<dbReference type="HOGENOM" id="CLU_006332_9_0_0"/>
<gene>
    <name evidence="9" type="ordered locus">Plabr_3173</name>
</gene>
<dbReference type="InterPro" id="IPR000917">
    <property type="entry name" value="Sulfatase_N"/>
</dbReference>
<reference evidence="10" key="1">
    <citation type="submission" date="2011-02" db="EMBL/GenBank/DDBJ databases">
        <title>The complete genome of Planctomyces brasiliensis DSM 5305.</title>
        <authorList>
            <person name="Lucas S."/>
            <person name="Copeland A."/>
            <person name="Lapidus A."/>
            <person name="Bruce D."/>
            <person name="Goodwin L."/>
            <person name="Pitluck S."/>
            <person name="Kyrpides N."/>
            <person name="Mavromatis K."/>
            <person name="Pagani I."/>
            <person name="Ivanova N."/>
            <person name="Ovchinnikova G."/>
            <person name="Lu M."/>
            <person name="Detter J.C."/>
            <person name="Han C."/>
            <person name="Land M."/>
            <person name="Hauser L."/>
            <person name="Markowitz V."/>
            <person name="Cheng J.-F."/>
            <person name="Hugenholtz P."/>
            <person name="Woyke T."/>
            <person name="Wu D."/>
            <person name="Tindall B."/>
            <person name="Pomrenke H.G."/>
            <person name="Brambilla E."/>
            <person name="Klenk H.-P."/>
            <person name="Eisen J.A."/>
        </authorList>
    </citation>
    <scope>NUCLEOTIDE SEQUENCE [LARGE SCALE GENOMIC DNA]</scope>
    <source>
        <strain evidence="10">ATCC 49424 / DSM 5305 / JCM 21570 / NBRC 103401 / IFAM 1448</strain>
    </source>
</reference>
<name>F0SIU6_RUBBR</name>
<keyword evidence="6" id="KW-0106">Calcium</keyword>
<feature type="domain" description="Sulfatase N-terminal" evidence="8">
    <location>
        <begin position="35"/>
        <end position="379"/>
    </location>
</feature>
<dbReference type="Pfam" id="PF00884">
    <property type="entry name" value="Sulfatase"/>
    <property type="match status" value="1"/>
</dbReference>
<dbReference type="CDD" id="cd16030">
    <property type="entry name" value="iduronate-2-sulfatase"/>
    <property type="match status" value="1"/>
</dbReference>
<dbReference type="EMBL" id="CP002546">
    <property type="protein sequence ID" value="ADY60770.1"/>
    <property type="molecule type" value="Genomic_DNA"/>
</dbReference>
<comment type="similarity">
    <text evidence="2">Belongs to the sulfatase family.</text>
</comment>
<evidence type="ECO:0000256" key="7">
    <source>
        <dbReference type="SAM" id="SignalP"/>
    </source>
</evidence>
<dbReference type="GO" id="GO:0004423">
    <property type="term" value="F:iduronate-2-sulfatase activity"/>
    <property type="evidence" value="ECO:0007669"/>
    <property type="project" value="UniProtKB-EC"/>
</dbReference>
<evidence type="ECO:0000256" key="6">
    <source>
        <dbReference type="ARBA" id="ARBA00022837"/>
    </source>
</evidence>
<proteinExistence type="inferred from homology"/>
<dbReference type="STRING" id="756272.Plabr_3173"/>
<comment type="cofactor">
    <cofactor evidence="1">
        <name>Ca(2+)</name>
        <dbReference type="ChEBI" id="CHEBI:29108"/>
    </cofactor>
</comment>
<dbReference type="eggNOG" id="COG3119">
    <property type="taxonomic scope" value="Bacteria"/>
</dbReference>
<keyword evidence="10" id="KW-1185">Reference proteome</keyword>
<dbReference type="PROSITE" id="PS00523">
    <property type="entry name" value="SULFATASE_1"/>
    <property type="match status" value="1"/>
</dbReference>
<dbReference type="PROSITE" id="PS00149">
    <property type="entry name" value="SULFATASE_2"/>
    <property type="match status" value="1"/>
</dbReference>
<dbReference type="PANTHER" id="PTHR45953">
    <property type="entry name" value="IDURONATE 2-SULFATASE"/>
    <property type="match status" value="1"/>
</dbReference>
<keyword evidence="3" id="KW-0479">Metal-binding</keyword>
<evidence type="ECO:0000256" key="5">
    <source>
        <dbReference type="ARBA" id="ARBA00022801"/>
    </source>
</evidence>
<evidence type="ECO:0000313" key="10">
    <source>
        <dbReference type="Proteomes" id="UP000006860"/>
    </source>
</evidence>
<accession>F0SIU6</accession>
<organism evidence="9 10">
    <name type="scientific">Rubinisphaera brasiliensis (strain ATCC 49424 / DSM 5305 / JCM 21570 / IAM 15109 / NBRC 103401 / IFAM 1448)</name>
    <name type="common">Planctomyces brasiliensis</name>
    <dbReference type="NCBI Taxonomy" id="756272"/>
    <lineage>
        <taxon>Bacteria</taxon>
        <taxon>Pseudomonadati</taxon>
        <taxon>Planctomycetota</taxon>
        <taxon>Planctomycetia</taxon>
        <taxon>Planctomycetales</taxon>
        <taxon>Planctomycetaceae</taxon>
        <taxon>Rubinisphaera</taxon>
    </lineage>
</organism>
<dbReference type="Gene3D" id="3.40.720.10">
    <property type="entry name" value="Alkaline Phosphatase, subunit A"/>
    <property type="match status" value="1"/>
</dbReference>
<keyword evidence="4 7" id="KW-0732">Signal</keyword>
<feature type="chain" id="PRO_5003256326" evidence="7">
    <location>
        <begin position="24"/>
        <end position="495"/>
    </location>
</feature>
<dbReference type="KEGG" id="pbs:Plabr_3173"/>
<evidence type="ECO:0000313" key="9">
    <source>
        <dbReference type="EMBL" id="ADY60770.1"/>
    </source>
</evidence>
<feature type="signal peptide" evidence="7">
    <location>
        <begin position="1"/>
        <end position="23"/>
    </location>
</feature>
<dbReference type="InterPro" id="IPR035874">
    <property type="entry name" value="IDS"/>
</dbReference>